<dbReference type="OrthoDB" id="9809720at2"/>
<reference evidence="8 9" key="1">
    <citation type="submission" date="2019-10" db="EMBL/GenBank/DDBJ databases">
        <title>Extracellular Electron Transfer in a Candidatus Methanoperedens spp. Enrichment Culture.</title>
        <authorList>
            <person name="Berger S."/>
            <person name="Rangel Shaw D."/>
            <person name="Berben T."/>
            <person name="In 'T Zandt M."/>
            <person name="Frank J."/>
            <person name="Reimann J."/>
            <person name="Jetten M.S.M."/>
            <person name="Welte C.U."/>
        </authorList>
    </citation>
    <scope>NUCLEOTIDE SEQUENCE [LARGE SCALE GENOMIC DNA]</scope>
    <source>
        <strain evidence="8">SB12</strain>
    </source>
</reference>
<dbReference type="EMBL" id="WBUI01000005">
    <property type="protein sequence ID" value="KAB2933558.1"/>
    <property type="molecule type" value="Genomic_DNA"/>
</dbReference>
<dbReference type="Proteomes" id="UP000460298">
    <property type="component" value="Unassembled WGS sequence"/>
</dbReference>
<feature type="domain" description="Cytochrome c" evidence="7">
    <location>
        <begin position="149"/>
        <end position="228"/>
    </location>
</feature>
<organism evidence="8 9">
    <name type="scientific">Leptonema illini</name>
    <dbReference type="NCBI Taxonomy" id="183"/>
    <lineage>
        <taxon>Bacteria</taxon>
        <taxon>Pseudomonadati</taxon>
        <taxon>Spirochaetota</taxon>
        <taxon>Spirochaetia</taxon>
        <taxon>Leptospirales</taxon>
        <taxon>Leptospiraceae</taxon>
        <taxon>Leptonema</taxon>
    </lineage>
</organism>
<dbReference type="RefSeq" id="WP_002773655.1">
    <property type="nucleotide sequence ID" value="NZ_JQDG01000023.1"/>
</dbReference>
<evidence type="ECO:0000256" key="1">
    <source>
        <dbReference type="ARBA" id="ARBA00022448"/>
    </source>
</evidence>
<dbReference type="AlphaFoldDB" id="A0A833H2V9"/>
<dbReference type="InterPro" id="IPR051811">
    <property type="entry name" value="Cytochrome_c550/c551-like"/>
</dbReference>
<comment type="caution">
    <text evidence="8">The sequence shown here is derived from an EMBL/GenBank/DDBJ whole genome shotgun (WGS) entry which is preliminary data.</text>
</comment>
<dbReference type="SUPFAM" id="SSF46626">
    <property type="entry name" value="Cytochrome c"/>
    <property type="match status" value="2"/>
</dbReference>
<dbReference type="GO" id="GO:0020037">
    <property type="term" value="F:heme binding"/>
    <property type="evidence" value="ECO:0007669"/>
    <property type="project" value="InterPro"/>
</dbReference>
<dbReference type="Gene3D" id="1.10.760.10">
    <property type="entry name" value="Cytochrome c-like domain"/>
    <property type="match status" value="2"/>
</dbReference>
<evidence type="ECO:0000256" key="2">
    <source>
        <dbReference type="ARBA" id="ARBA00022617"/>
    </source>
</evidence>
<dbReference type="GO" id="GO:0009055">
    <property type="term" value="F:electron transfer activity"/>
    <property type="evidence" value="ECO:0007669"/>
    <property type="project" value="InterPro"/>
</dbReference>
<evidence type="ECO:0000256" key="6">
    <source>
        <dbReference type="PROSITE-ProRule" id="PRU00433"/>
    </source>
</evidence>
<keyword evidence="3 6" id="KW-0479">Metal-binding</keyword>
<sequence>MLTKSQARWFFLGGTALFAALFIGLTFDTLARVPAQTRAENLTEPVKRGKLIFDQNNCMGCHTILGEGAYYAPELTRVMERRDPEWIRVFIKDPEAMYPGRRKMVKYDFTDEQIDDLIAFFTWTGKMDLNGFPPKPTIKVAQAEQATAQNSAAEPAVFQSLCKSCHALGGKGGTVGPALDGVGKKYDTAYLTKWLSDPQSVKPGTAMPKLPLSPEQLTELSEFLSALK</sequence>
<evidence type="ECO:0000313" key="8">
    <source>
        <dbReference type="EMBL" id="KAB2933558.1"/>
    </source>
</evidence>
<gene>
    <name evidence="8" type="ORF">F9K24_06840</name>
</gene>
<proteinExistence type="predicted"/>
<keyword evidence="1" id="KW-0813">Transport</keyword>
<feature type="domain" description="Cytochrome c" evidence="7">
    <location>
        <begin position="44"/>
        <end position="125"/>
    </location>
</feature>
<keyword evidence="4" id="KW-0249">Electron transport</keyword>
<protein>
    <submittedName>
        <fullName evidence="8">C-type cytochrome</fullName>
    </submittedName>
</protein>
<dbReference type="InterPro" id="IPR009056">
    <property type="entry name" value="Cyt_c-like_dom"/>
</dbReference>
<evidence type="ECO:0000313" key="9">
    <source>
        <dbReference type="Proteomes" id="UP000460298"/>
    </source>
</evidence>
<evidence type="ECO:0000256" key="5">
    <source>
        <dbReference type="ARBA" id="ARBA00023004"/>
    </source>
</evidence>
<evidence type="ECO:0000259" key="7">
    <source>
        <dbReference type="PROSITE" id="PS51007"/>
    </source>
</evidence>
<dbReference type="PANTHER" id="PTHR37823">
    <property type="entry name" value="CYTOCHROME C-553-LIKE"/>
    <property type="match status" value="1"/>
</dbReference>
<dbReference type="InterPro" id="IPR036909">
    <property type="entry name" value="Cyt_c-like_dom_sf"/>
</dbReference>
<accession>A0A833H2V9</accession>
<evidence type="ECO:0000256" key="3">
    <source>
        <dbReference type="ARBA" id="ARBA00022723"/>
    </source>
</evidence>
<keyword evidence="5 6" id="KW-0408">Iron</keyword>
<dbReference type="GO" id="GO:0046872">
    <property type="term" value="F:metal ion binding"/>
    <property type="evidence" value="ECO:0007669"/>
    <property type="project" value="UniProtKB-KW"/>
</dbReference>
<evidence type="ECO:0000256" key="4">
    <source>
        <dbReference type="ARBA" id="ARBA00022982"/>
    </source>
</evidence>
<name>A0A833H2V9_9LEPT</name>
<dbReference type="PANTHER" id="PTHR37823:SF1">
    <property type="entry name" value="CYTOCHROME C-553-LIKE"/>
    <property type="match status" value="1"/>
</dbReference>
<dbReference type="Pfam" id="PF00034">
    <property type="entry name" value="Cytochrom_C"/>
    <property type="match status" value="2"/>
</dbReference>
<dbReference type="PROSITE" id="PS51007">
    <property type="entry name" value="CYTC"/>
    <property type="match status" value="2"/>
</dbReference>
<keyword evidence="2 6" id="KW-0349">Heme</keyword>